<feature type="transmembrane region" description="Helical" evidence="1">
    <location>
        <begin position="78"/>
        <end position="97"/>
    </location>
</feature>
<evidence type="ECO:0000313" key="3">
    <source>
        <dbReference type="Proteomes" id="UP000182229"/>
    </source>
</evidence>
<name>A0A1L9B334_9BACT</name>
<reference evidence="3" key="1">
    <citation type="submission" date="2016-11" db="EMBL/GenBank/DDBJ databases">
        <authorList>
            <person name="Shukria A."/>
            <person name="Stevens D.C."/>
        </authorList>
    </citation>
    <scope>NUCLEOTIDE SEQUENCE [LARGE SCALE GENOMIC DNA]</scope>
    <source>
        <strain evidence="3">Cbfe23</strain>
    </source>
</reference>
<dbReference type="STRING" id="83449.BON30_33535"/>
<dbReference type="AlphaFoldDB" id="A0A1L9B334"/>
<evidence type="ECO:0000313" key="2">
    <source>
        <dbReference type="EMBL" id="OJH36669.1"/>
    </source>
</evidence>
<dbReference type="Proteomes" id="UP000182229">
    <property type="component" value="Unassembled WGS sequence"/>
</dbReference>
<evidence type="ECO:0000256" key="1">
    <source>
        <dbReference type="SAM" id="Phobius"/>
    </source>
</evidence>
<proteinExistence type="predicted"/>
<keyword evidence="3" id="KW-1185">Reference proteome</keyword>
<keyword evidence="1" id="KW-0472">Membrane</keyword>
<feature type="transmembrane region" description="Helical" evidence="1">
    <location>
        <begin position="40"/>
        <end position="58"/>
    </location>
</feature>
<sequence length="241" mass="25710">MLEVSLQYLAVALIGACVGIGELVSRYQDNPYEAIRNRHAVLYTVINVLAAIVALLALKTVRGQDPLGDQNAADRIGYTLLAGFGAMGILRSSAFTLRAGNNDVSIGPSALLQIILSATDRAVDRARATVRAERMAKTMKDLEFSHVAISLPQLAFTMMQNVTMEEKQDLAEEISRLREQDMDAAMKSICLGLALSNIVGQSVVDAAVAAIRQTRKPDAAPAPIQASIPAEALVVPSAAPR</sequence>
<accession>A0A1L9B334</accession>
<dbReference type="EMBL" id="MPIN01000010">
    <property type="protein sequence ID" value="OJH36669.1"/>
    <property type="molecule type" value="Genomic_DNA"/>
</dbReference>
<gene>
    <name evidence="2" type="ORF">BON30_33535</name>
</gene>
<feature type="transmembrane region" description="Helical" evidence="1">
    <location>
        <begin position="6"/>
        <end position="28"/>
    </location>
</feature>
<keyword evidence="1" id="KW-0812">Transmembrane</keyword>
<reference evidence="2 3" key="2">
    <citation type="submission" date="2016-12" db="EMBL/GenBank/DDBJ databases">
        <title>Draft Genome Sequence of Cystobacter ferrugineus Strain Cbfe23.</title>
        <authorList>
            <person name="Akbar S."/>
            <person name="Dowd S.E."/>
            <person name="Stevens D.C."/>
        </authorList>
    </citation>
    <scope>NUCLEOTIDE SEQUENCE [LARGE SCALE GENOMIC DNA]</scope>
    <source>
        <strain evidence="2 3">Cbfe23</strain>
    </source>
</reference>
<protein>
    <submittedName>
        <fullName evidence="2">Uncharacterized protein</fullName>
    </submittedName>
</protein>
<comment type="caution">
    <text evidence="2">The sequence shown here is derived from an EMBL/GenBank/DDBJ whole genome shotgun (WGS) entry which is preliminary data.</text>
</comment>
<organism evidence="2 3">
    <name type="scientific">Cystobacter ferrugineus</name>
    <dbReference type="NCBI Taxonomy" id="83449"/>
    <lineage>
        <taxon>Bacteria</taxon>
        <taxon>Pseudomonadati</taxon>
        <taxon>Myxococcota</taxon>
        <taxon>Myxococcia</taxon>
        <taxon>Myxococcales</taxon>
        <taxon>Cystobacterineae</taxon>
        <taxon>Archangiaceae</taxon>
        <taxon>Cystobacter</taxon>
    </lineage>
</organism>
<keyword evidence="1" id="KW-1133">Transmembrane helix</keyword>